<accession>A0A0F9TX31</accession>
<reference evidence="1" key="1">
    <citation type="journal article" date="2015" name="Nature">
        <title>Complex archaea that bridge the gap between prokaryotes and eukaryotes.</title>
        <authorList>
            <person name="Spang A."/>
            <person name="Saw J.H."/>
            <person name="Jorgensen S.L."/>
            <person name="Zaremba-Niedzwiedzka K."/>
            <person name="Martijn J."/>
            <person name="Lind A.E."/>
            <person name="van Eijk R."/>
            <person name="Schleper C."/>
            <person name="Guy L."/>
            <person name="Ettema T.J."/>
        </authorList>
    </citation>
    <scope>NUCLEOTIDE SEQUENCE</scope>
</reference>
<protein>
    <submittedName>
        <fullName evidence="1">Uncharacterized protein</fullName>
    </submittedName>
</protein>
<name>A0A0F9TX31_9ZZZZ</name>
<dbReference type="EMBL" id="LAZR01000959">
    <property type="protein sequence ID" value="KKN53701.1"/>
    <property type="molecule type" value="Genomic_DNA"/>
</dbReference>
<comment type="caution">
    <text evidence="1">The sequence shown here is derived from an EMBL/GenBank/DDBJ whole genome shotgun (WGS) entry which is preliminary data.</text>
</comment>
<sequence length="190" mass="20783">MATTNSSDGGGHLKFIDAIALEDAAGLKKAHESYGPSWKQRGGIGAYMVMIRKFDRMEMCAEKFGWDIFKAVQDDPRAEGILDDIRDARRYLMLIESVLREKGIVEAGNHRDNAADGGVPRSYSDLDPPSEANVLANVLALALNEELGIKCYAHKPDGACTCFRCLAMREISATPHTDGCKCVRCSEGQL</sequence>
<dbReference type="AlphaFoldDB" id="A0A0F9TX31"/>
<gene>
    <name evidence="1" type="ORF">LCGC14_0599560</name>
</gene>
<proteinExistence type="predicted"/>
<evidence type="ECO:0000313" key="1">
    <source>
        <dbReference type="EMBL" id="KKN53701.1"/>
    </source>
</evidence>
<organism evidence="1">
    <name type="scientific">marine sediment metagenome</name>
    <dbReference type="NCBI Taxonomy" id="412755"/>
    <lineage>
        <taxon>unclassified sequences</taxon>
        <taxon>metagenomes</taxon>
        <taxon>ecological metagenomes</taxon>
    </lineage>
</organism>